<dbReference type="AlphaFoldDB" id="A0A0E9S3C9"/>
<proteinExistence type="predicted"/>
<evidence type="ECO:0000313" key="1">
    <source>
        <dbReference type="EMBL" id="JAH35038.1"/>
    </source>
</evidence>
<dbReference type="EMBL" id="GBXM01073539">
    <property type="protein sequence ID" value="JAH35038.1"/>
    <property type="molecule type" value="Transcribed_RNA"/>
</dbReference>
<sequence>MIIFHRKFRKMKSKIKVFLLIVQQVYDKRIIMLIHNKLY</sequence>
<name>A0A0E9S3C9_ANGAN</name>
<reference evidence="1" key="1">
    <citation type="submission" date="2014-11" db="EMBL/GenBank/DDBJ databases">
        <authorList>
            <person name="Amaro Gonzalez C."/>
        </authorList>
    </citation>
    <scope>NUCLEOTIDE SEQUENCE</scope>
</reference>
<protein>
    <submittedName>
        <fullName evidence="1">Uncharacterized protein</fullName>
    </submittedName>
</protein>
<organism evidence="1">
    <name type="scientific">Anguilla anguilla</name>
    <name type="common">European freshwater eel</name>
    <name type="synonym">Muraena anguilla</name>
    <dbReference type="NCBI Taxonomy" id="7936"/>
    <lineage>
        <taxon>Eukaryota</taxon>
        <taxon>Metazoa</taxon>
        <taxon>Chordata</taxon>
        <taxon>Craniata</taxon>
        <taxon>Vertebrata</taxon>
        <taxon>Euteleostomi</taxon>
        <taxon>Actinopterygii</taxon>
        <taxon>Neopterygii</taxon>
        <taxon>Teleostei</taxon>
        <taxon>Anguilliformes</taxon>
        <taxon>Anguillidae</taxon>
        <taxon>Anguilla</taxon>
    </lineage>
</organism>
<dbReference type="EMBL" id="GBXM01081800">
    <property type="protein sequence ID" value="JAH26777.1"/>
    <property type="molecule type" value="Transcribed_RNA"/>
</dbReference>
<reference evidence="1" key="2">
    <citation type="journal article" date="2015" name="Fish Shellfish Immunol.">
        <title>Early steps in the European eel (Anguilla anguilla)-Vibrio vulnificus interaction in the gills: Role of the RtxA13 toxin.</title>
        <authorList>
            <person name="Callol A."/>
            <person name="Pajuelo D."/>
            <person name="Ebbesson L."/>
            <person name="Teles M."/>
            <person name="MacKenzie S."/>
            <person name="Amaro C."/>
        </authorList>
    </citation>
    <scope>NUCLEOTIDE SEQUENCE</scope>
</reference>
<accession>A0A0E9S3C9</accession>